<dbReference type="AlphaFoldDB" id="A0A165JLM3"/>
<evidence type="ECO:0000313" key="2">
    <source>
        <dbReference type="Proteomes" id="UP000076632"/>
    </source>
</evidence>
<dbReference type="RefSeq" id="XP_018191950.1">
    <property type="nucleotide sequence ID" value="XM_018328951.1"/>
</dbReference>
<dbReference type="EMBL" id="KV407454">
    <property type="protein sequence ID" value="KZF26395.1"/>
    <property type="molecule type" value="Genomic_DNA"/>
</dbReference>
<gene>
    <name evidence="1" type="ORF">L228DRAFT_11690</name>
</gene>
<keyword evidence="2" id="KW-1185">Reference proteome</keyword>
<dbReference type="InParanoid" id="A0A165JLM3"/>
<protein>
    <submittedName>
        <fullName evidence="1">Uncharacterized protein</fullName>
    </submittedName>
</protein>
<dbReference type="GeneID" id="28894088"/>
<sequence length="217" mass="24312">MQWQVVTVYDVVFTETLFLPPSKGKERCRTSRERKVDKATRCVQITRRRKWQLDGTGKCKMQDRSLLGTQPASLRGCVRKWFVSTANGGRCGGPPALPLQRISDPSSRLFSSVNYDLILTLGRGQDICRINLVKAMLVEHGSCRGKGEGKRGPSSAGTPVCFTIEPDAKQPREKRETKDVLWRSQGVETSWLMTLSRQMAMGVFKHSDSGSSFSLDR</sequence>
<name>A0A165JLM3_XYLHT</name>
<dbReference type="Proteomes" id="UP000076632">
    <property type="component" value="Unassembled WGS sequence"/>
</dbReference>
<organism evidence="1 2">
    <name type="scientific">Xylona heveae (strain CBS 132557 / TC161)</name>
    <dbReference type="NCBI Taxonomy" id="1328760"/>
    <lineage>
        <taxon>Eukaryota</taxon>
        <taxon>Fungi</taxon>
        <taxon>Dikarya</taxon>
        <taxon>Ascomycota</taxon>
        <taxon>Pezizomycotina</taxon>
        <taxon>Xylonomycetes</taxon>
        <taxon>Xylonales</taxon>
        <taxon>Xylonaceae</taxon>
        <taxon>Xylona</taxon>
    </lineage>
</organism>
<reference evidence="1 2" key="1">
    <citation type="journal article" date="2016" name="Fungal Biol.">
        <title>The genome of Xylona heveae provides a window into fungal endophytism.</title>
        <authorList>
            <person name="Gazis R."/>
            <person name="Kuo A."/>
            <person name="Riley R."/>
            <person name="LaButti K."/>
            <person name="Lipzen A."/>
            <person name="Lin J."/>
            <person name="Amirebrahimi M."/>
            <person name="Hesse C.N."/>
            <person name="Spatafora J.W."/>
            <person name="Henrissat B."/>
            <person name="Hainaut M."/>
            <person name="Grigoriev I.V."/>
            <person name="Hibbett D.S."/>
        </authorList>
    </citation>
    <scope>NUCLEOTIDE SEQUENCE [LARGE SCALE GENOMIC DNA]</scope>
    <source>
        <strain evidence="1 2">TC161</strain>
    </source>
</reference>
<accession>A0A165JLM3</accession>
<proteinExistence type="predicted"/>
<evidence type="ECO:0000313" key="1">
    <source>
        <dbReference type="EMBL" id="KZF26395.1"/>
    </source>
</evidence>